<evidence type="ECO:0000256" key="2">
    <source>
        <dbReference type="ARBA" id="ARBA00001946"/>
    </source>
</evidence>
<comment type="cofactor">
    <cofactor evidence="2 9">
        <name>Mg(2+)</name>
        <dbReference type="ChEBI" id="CHEBI:18420"/>
    </cofactor>
</comment>
<evidence type="ECO:0000256" key="1">
    <source>
        <dbReference type="ARBA" id="ARBA00000012"/>
    </source>
</evidence>
<dbReference type="InterPro" id="IPR011005">
    <property type="entry name" value="Dihydropteroate_synth-like_sf"/>
</dbReference>
<evidence type="ECO:0000256" key="4">
    <source>
        <dbReference type="ARBA" id="ARBA00012458"/>
    </source>
</evidence>
<dbReference type="InterPro" id="IPR006390">
    <property type="entry name" value="DHP_synth_dom"/>
</dbReference>
<dbReference type="AlphaFoldDB" id="A0A1H8RXV4"/>
<evidence type="ECO:0000256" key="3">
    <source>
        <dbReference type="ARBA" id="ARBA00004763"/>
    </source>
</evidence>
<evidence type="ECO:0000256" key="5">
    <source>
        <dbReference type="ARBA" id="ARBA00022679"/>
    </source>
</evidence>
<feature type="domain" description="Pterin-binding" evidence="10">
    <location>
        <begin position="21"/>
        <end position="273"/>
    </location>
</feature>
<dbReference type="InterPro" id="IPR000489">
    <property type="entry name" value="Pterin-binding_dom"/>
</dbReference>
<protein>
    <recommendedName>
        <fullName evidence="4 9">Dihydropteroate synthase</fullName>
        <shortName evidence="9">DHPS</shortName>
        <ecNumber evidence="4 9">2.5.1.15</ecNumber>
    </recommendedName>
    <alternativeName>
        <fullName evidence="9">Dihydropteroate pyrophosphorylase</fullName>
    </alternativeName>
</protein>
<dbReference type="Pfam" id="PF00809">
    <property type="entry name" value="Pterin_bind"/>
    <property type="match status" value="1"/>
</dbReference>
<comment type="catalytic activity">
    <reaction evidence="1">
        <text>(7,8-dihydropterin-6-yl)methyl diphosphate + 4-aminobenzoate = 7,8-dihydropteroate + diphosphate</text>
        <dbReference type="Rhea" id="RHEA:19949"/>
        <dbReference type="ChEBI" id="CHEBI:17836"/>
        <dbReference type="ChEBI" id="CHEBI:17839"/>
        <dbReference type="ChEBI" id="CHEBI:33019"/>
        <dbReference type="ChEBI" id="CHEBI:72950"/>
        <dbReference type="EC" id="2.5.1.15"/>
    </reaction>
</comment>
<gene>
    <name evidence="11" type="ORF">SAMN04488052_102334</name>
</gene>
<name>A0A1H8RXV4_9GAMM</name>
<dbReference type="OrthoDB" id="9811744at2"/>
<dbReference type="SUPFAM" id="SSF51717">
    <property type="entry name" value="Dihydropteroate synthetase-like"/>
    <property type="match status" value="1"/>
</dbReference>
<reference evidence="11 12" key="1">
    <citation type="submission" date="2016-10" db="EMBL/GenBank/DDBJ databases">
        <authorList>
            <person name="de Groot N.N."/>
        </authorList>
    </citation>
    <scope>NUCLEOTIDE SEQUENCE [LARGE SCALE GENOMIC DNA]</scope>
    <source>
        <strain evidence="11 12">CGMCC 1.6291</strain>
    </source>
</reference>
<dbReference type="EC" id="2.5.1.15" evidence="4 9"/>
<comment type="pathway">
    <text evidence="3 9">Cofactor biosynthesis; tetrahydrofolate biosynthesis; 7,8-dihydrofolate from 2-amino-4-hydroxy-6-hydroxymethyl-7,8-dihydropteridine diphosphate and 4-aminobenzoate: step 1/2.</text>
</comment>
<evidence type="ECO:0000256" key="6">
    <source>
        <dbReference type="ARBA" id="ARBA00022723"/>
    </source>
</evidence>
<proteinExistence type="inferred from homology"/>
<dbReference type="GO" id="GO:0046654">
    <property type="term" value="P:tetrahydrofolate biosynthetic process"/>
    <property type="evidence" value="ECO:0007669"/>
    <property type="project" value="UniProtKB-UniPathway"/>
</dbReference>
<dbReference type="GO" id="GO:0046872">
    <property type="term" value="F:metal ion binding"/>
    <property type="evidence" value="ECO:0007669"/>
    <property type="project" value="UniProtKB-KW"/>
</dbReference>
<dbReference type="GO" id="GO:0005829">
    <property type="term" value="C:cytosol"/>
    <property type="evidence" value="ECO:0007669"/>
    <property type="project" value="TreeGrafter"/>
</dbReference>
<dbReference type="PROSITE" id="PS00792">
    <property type="entry name" value="DHPS_1"/>
    <property type="match status" value="1"/>
</dbReference>
<evidence type="ECO:0000313" key="12">
    <source>
        <dbReference type="Proteomes" id="UP000199657"/>
    </source>
</evidence>
<dbReference type="PANTHER" id="PTHR20941">
    <property type="entry name" value="FOLATE SYNTHESIS PROTEINS"/>
    <property type="match status" value="1"/>
</dbReference>
<keyword evidence="5 9" id="KW-0808">Transferase</keyword>
<comment type="function">
    <text evidence="9">Catalyzes the condensation of para-aminobenzoate (pABA) with 6-hydroxymethyl-7,8-dihydropterin diphosphate (DHPt-PP) to form 7,8-dihydropteroate (H2Pte), the immediate precursor of folate derivatives.</text>
</comment>
<dbReference type="CDD" id="cd00739">
    <property type="entry name" value="DHPS"/>
    <property type="match status" value="1"/>
</dbReference>
<keyword evidence="7 9" id="KW-0460">Magnesium</keyword>
<dbReference type="GO" id="GO:0004156">
    <property type="term" value="F:dihydropteroate synthase activity"/>
    <property type="evidence" value="ECO:0007669"/>
    <property type="project" value="UniProtKB-EC"/>
</dbReference>
<evidence type="ECO:0000259" key="10">
    <source>
        <dbReference type="PROSITE" id="PS50972"/>
    </source>
</evidence>
<dbReference type="PANTHER" id="PTHR20941:SF1">
    <property type="entry name" value="FOLIC ACID SYNTHESIS PROTEIN FOL1"/>
    <property type="match status" value="1"/>
</dbReference>
<dbReference type="NCBIfam" id="TIGR01496">
    <property type="entry name" value="DHPS"/>
    <property type="match status" value="1"/>
</dbReference>
<evidence type="ECO:0000256" key="8">
    <source>
        <dbReference type="ARBA" id="ARBA00022909"/>
    </source>
</evidence>
<dbReference type="Proteomes" id="UP000199657">
    <property type="component" value="Unassembled WGS sequence"/>
</dbReference>
<dbReference type="Gene3D" id="3.20.20.20">
    <property type="entry name" value="Dihydropteroate synthase-like"/>
    <property type="match status" value="1"/>
</dbReference>
<dbReference type="PROSITE" id="PS50972">
    <property type="entry name" value="PTERIN_BINDING"/>
    <property type="match status" value="1"/>
</dbReference>
<accession>A0A1H8RXV4</accession>
<dbReference type="RefSeq" id="WP_091641048.1">
    <property type="nucleotide sequence ID" value="NZ_FOEG01000002.1"/>
</dbReference>
<keyword evidence="8 9" id="KW-0289">Folate biosynthesis</keyword>
<evidence type="ECO:0000256" key="7">
    <source>
        <dbReference type="ARBA" id="ARBA00022842"/>
    </source>
</evidence>
<keyword evidence="12" id="KW-1185">Reference proteome</keyword>
<dbReference type="UniPathway" id="UPA00077">
    <property type="reaction ID" value="UER00156"/>
</dbReference>
<sequence length="286" mass="30069">MASAEAPVLDCGGRSLVLDRPRVMGVVNITPDSFSDGGRYLTPEDALTQARRLVAEGADIIDIGGESTRPGSEGVSLEEELHRVLPVLQVLGEELDVPVSVDTSKPEVMAAAAEAGAGMINDVFGLRGEGALEAAAATGLPVCIMHMQGEPRTMQQNPVYDNVVEEVYRFLDQRLTACAAAGIPGERLVVDPGFGFGKTLAQNYRLLGELARFRDLGAPVLVGMSRKSMLGKLLDRPVNQRLHAGTAAATLAAWHGAALIRVHDVAATVDAMAVVAAARNPDALLS</sequence>
<keyword evidence="6 9" id="KW-0479">Metal-binding</keyword>
<dbReference type="InterPro" id="IPR045031">
    <property type="entry name" value="DHP_synth-like"/>
</dbReference>
<dbReference type="GO" id="GO:0046656">
    <property type="term" value="P:folic acid biosynthetic process"/>
    <property type="evidence" value="ECO:0007669"/>
    <property type="project" value="UniProtKB-KW"/>
</dbReference>
<evidence type="ECO:0000313" key="11">
    <source>
        <dbReference type="EMBL" id="SEO71281.1"/>
    </source>
</evidence>
<comment type="similarity">
    <text evidence="9">Belongs to the DHPS family.</text>
</comment>
<evidence type="ECO:0000256" key="9">
    <source>
        <dbReference type="RuleBase" id="RU361205"/>
    </source>
</evidence>
<dbReference type="PROSITE" id="PS00793">
    <property type="entry name" value="DHPS_2"/>
    <property type="match status" value="1"/>
</dbReference>
<dbReference type="STRING" id="406100.SAMN04488052_102334"/>
<organism evidence="11 12">
    <name type="scientific">Aquisalimonas asiatica</name>
    <dbReference type="NCBI Taxonomy" id="406100"/>
    <lineage>
        <taxon>Bacteria</taxon>
        <taxon>Pseudomonadati</taxon>
        <taxon>Pseudomonadota</taxon>
        <taxon>Gammaproteobacteria</taxon>
        <taxon>Chromatiales</taxon>
        <taxon>Ectothiorhodospiraceae</taxon>
        <taxon>Aquisalimonas</taxon>
    </lineage>
</organism>
<dbReference type="EMBL" id="FOEG01000002">
    <property type="protein sequence ID" value="SEO71281.1"/>
    <property type="molecule type" value="Genomic_DNA"/>
</dbReference>